<keyword evidence="1" id="KW-0694">RNA-binding</keyword>
<dbReference type="PANTHER" id="PTHR35046">
    <property type="entry name" value="ZINC KNUCKLE (CCHC-TYPE) FAMILY PROTEIN"/>
    <property type="match status" value="1"/>
</dbReference>
<name>E3RWA0_PYRTT</name>
<dbReference type="HOGENOM" id="CLU_2198310_0_0_1"/>
<evidence type="ECO:0000259" key="2">
    <source>
        <dbReference type="PROSITE" id="PS50994"/>
    </source>
</evidence>
<dbReference type="KEGG" id="pte:PTT_13528"/>
<accession>E3RWA0</accession>
<dbReference type="SUPFAM" id="SSF53098">
    <property type="entry name" value="Ribonuclease H-like"/>
    <property type="match status" value="1"/>
</dbReference>
<feature type="domain" description="Integrase catalytic" evidence="2">
    <location>
        <begin position="29"/>
        <end position="108"/>
    </location>
</feature>
<dbReference type="AlphaFoldDB" id="E3RWA0"/>
<organism evidence="4">
    <name type="scientific">Pyrenophora teres f. teres (strain 0-1)</name>
    <name type="common">Barley net blotch fungus</name>
    <name type="synonym">Drechslera teres f. teres</name>
    <dbReference type="NCBI Taxonomy" id="861557"/>
    <lineage>
        <taxon>Eukaryota</taxon>
        <taxon>Fungi</taxon>
        <taxon>Dikarya</taxon>
        <taxon>Ascomycota</taxon>
        <taxon>Pezizomycotina</taxon>
        <taxon>Dothideomycetes</taxon>
        <taxon>Pleosporomycetidae</taxon>
        <taxon>Pleosporales</taxon>
        <taxon>Pleosporineae</taxon>
        <taxon>Pleosporaceae</taxon>
        <taxon>Pyrenophora</taxon>
    </lineage>
</organism>
<evidence type="ECO:0000313" key="4">
    <source>
        <dbReference type="Proteomes" id="UP000001067"/>
    </source>
</evidence>
<protein>
    <recommendedName>
        <fullName evidence="2">Integrase catalytic domain-containing protein</fullName>
    </recommendedName>
</protein>
<dbReference type="EMBL" id="GL535420">
    <property type="protein sequence ID" value="EFQ89999.1"/>
    <property type="molecule type" value="Genomic_DNA"/>
</dbReference>
<proteinExistence type="predicted"/>
<dbReference type="Proteomes" id="UP000001067">
    <property type="component" value="Unassembled WGS sequence"/>
</dbReference>
<dbReference type="GO" id="GO:0003723">
    <property type="term" value="F:RNA binding"/>
    <property type="evidence" value="ECO:0007669"/>
    <property type="project" value="UniProtKB-KW"/>
</dbReference>
<dbReference type="InterPro" id="IPR012337">
    <property type="entry name" value="RNaseH-like_sf"/>
</dbReference>
<dbReference type="InterPro" id="IPR036397">
    <property type="entry name" value="RNaseH_sf"/>
</dbReference>
<dbReference type="STRING" id="861557.E3RWA0"/>
<dbReference type="GO" id="GO:0005634">
    <property type="term" value="C:nucleus"/>
    <property type="evidence" value="ECO:0007669"/>
    <property type="project" value="UniProtKB-ARBA"/>
</dbReference>
<keyword evidence="4" id="KW-1185">Reference proteome</keyword>
<dbReference type="GO" id="GO:0015074">
    <property type="term" value="P:DNA integration"/>
    <property type="evidence" value="ECO:0007669"/>
    <property type="project" value="InterPro"/>
</dbReference>
<evidence type="ECO:0000313" key="3">
    <source>
        <dbReference type="EMBL" id="EFQ89999.1"/>
    </source>
</evidence>
<dbReference type="PROSITE" id="PS50994">
    <property type="entry name" value="INTEGRASE"/>
    <property type="match status" value="1"/>
</dbReference>
<gene>
    <name evidence="3" type="ORF">PTT_13528</name>
</gene>
<reference evidence="3 4" key="1">
    <citation type="journal article" date="2010" name="Genome Biol.">
        <title>A first genome assembly of the barley fungal pathogen Pyrenophora teres f. teres.</title>
        <authorList>
            <person name="Ellwood S.R."/>
            <person name="Liu Z."/>
            <person name="Syme R.A."/>
            <person name="Lai Z."/>
            <person name="Hane J.K."/>
            <person name="Keiper F."/>
            <person name="Moffat C.S."/>
            <person name="Oliver R.P."/>
            <person name="Friesen T.L."/>
        </authorList>
    </citation>
    <scope>NUCLEOTIDE SEQUENCE [LARGE SCALE GENOMIC DNA]</scope>
    <source>
        <strain evidence="3 4">0-1</strain>
    </source>
</reference>
<dbReference type="OrthoDB" id="6120522at2759"/>
<evidence type="ECO:0000256" key="1">
    <source>
        <dbReference type="ARBA" id="ARBA00022884"/>
    </source>
</evidence>
<sequence>MTDTIVRFTNNCTTCRRSKVNRYAKHGLLHLLPVPEKYWVDISIDFITLLPPSKWCGHLYRHIMVVVDRLSKKKKFIAMENMEVPTVVDKFLEYIWREEGYPKTLVSD</sequence>
<dbReference type="InterPro" id="IPR001584">
    <property type="entry name" value="Integrase_cat-core"/>
</dbReference>
<dbReference type="eggNOG" id="KOG0017">
    <property type="taxonomic scope" value="Eukaryota"/>
</dbReference>
<dbReference type="Gene3D" id="3.30.420.10">
    <property type="entry name" value="Ribonuclease H-like superfamily/Ribonuclease H"/>
    <property type="match status" value="1"/>
</dbReference>
<dbReference type="PANTHER" id="PTHR35046:SF9">
    <property type="entry name" value="RNA-DIRECTED DNA POLYMERASE"/>
    <property type="match status" value="1"/>
</dbReference>